<evidence type="ECO:0000256" key="1">
    <source>
        <dbReference type="SAM" id="SignalP"/>
    </source>
</evidence>
<dbReference type="InterPro" id="IPR011330">
    <property type="entry name" value="Glyco_hydro/deAcase_b/a-brl"/>
</dbReference>
<dbReference type="GO" id="GO:0016787">
    <property type="term" value="F:hydrolase activity"/>
    <property type="evidence" value="ECO:0007669"/>
    <property type="project" value="UniProtKB-KW"/>
</dbReference>
<dbReference type="SUPFAM" id="SSF88713">
    <property type="entry name" value="Glycoside hydrolase/deacetylase"/>
    <property type="match status" value="1"/>
</dbReference>
<dbReference type="Proteomes" id="UP001549691">
    <property type="component" value="Unassembled WGS sequence"/>
</dbReference>
<dbReference type="CDD" id="cd10922">
    <property type="entry name" value="CE4_PelA_like_C"/>
    <property type="match status" value="1"/>
</dbReference>
<dbReference type="Gene3D" id="3.20.20.70">
    <property type="entry name" value="Aldolase class I"/>
    <property type="match status" value="1"/>
</dbReference>
<dbReference type="PANTHER" id="PTHR35882">
    <property type="entry name" value="PELA"/>
    <property type="match status" value="1"/>
</dbReference>
<proteinExistence type="predicted"/>
<gene>
    <name evidence="3" type="ORF">ABXR19_01855</name>
</gene>
<feature type="domain" description="Glycoside-hydrolase family GH114 TIM-barrel" evidence="2">
    <location>
        <begin position="35"/>
        <end position="267"/>
    </location>
</feature>
<reference evidence="3 4" key="1">
    <citation type="submission" date="2024-07" db="EMBL/GenBank/DDBJ databases">
        <title>Uliginosibacterium flavum JJ3220;KACC:17644.</title>
        <authorList>
            <person name="Kim M.K."/>
        </authorList>
    </citation>
    <scope>NUCLEOTIDE SEQUENCE [LARGE SCALE GENOMIC DNA]</scope>
    <source>
        <strain evidence="3 4">KACC:17644</strain>
    </source>
</reference>
<keyword evidence="4" id="KW-1185">Reference proteome</keyword>
<protein>
    <submittedName>
        <fullName evidence="3">Bifunctional glycoside hydrolase 114/ polysaccharide deacetylase family protein</fullName>
    </submittedName>
</protein>
<organism evidence="3 4">
    <name type="scientific">Uliginosibacterium flavum</name>
    <dbReference type="NCBI Taxonomy" id="1396831"/>
    <lineage>
        <taxon>Bacteria</taxon>
        <taxon>Pseudomonadati</taxon>
        <taxon>Pseudomonadota</taxon>
        <taxon>Betaproteobacteria</taxon>
        <taxon>Rhodocyclales</taxon>
        <taxon>Zoogloeaceae</taxon>
        <taxon>Uliginosibacterium</taxon>
    </lineage>
</organism>
<dbReference type="Pfam" id="PF03537">
    <property type="entry name" value="Glyco_hydro_114"/>
    <property type="match status" value="1"/>
</dbReference>
<dbReference type="PIRSF" id="PIRSF029570">
    <property type="entry name" value="UCP029570"/>
    <property type="match status" value="1"/>
</dbReference>
<dbReference type="Gene3D" id="3.20.20.370">
    <property type="entry name" value="Glycoside hydrolase/deacetylase"/>
    <property type="match status" value="1"/>
</dbReference>
<accession>A0ABV2TH83</accession>
<evidence type="ECO:0000259" key="2">
    <source>
        <dbReference type="Pfam" id="PF03537"/>
    </source>
</evidence>
<feature type="chain" id="PRO_5045217484" evidence="1">
    <location>
        <begin position="27"/>
        <end position="929"/>
    </location>
</feature>
<dbReference type="PANTHER" id="PTHR35882:SF2">
    <property type="entry name" value="PELA"/>
    <property type="match status" value="1"/>
</dbReference>
<dbReference type="SUPFAM" id="SSF51445">
    <property type="entry name" value="(Trans)glycosidases"/>
    <property type="match status" value="1"/>
</dbReference>
<dbReference type="InterPro" id="IPR016925">
    <property type="entry name" value="UCP029570"/>
</dbReference>
<dbReference type="PRINTS" id="PR01545">
    <property type="entry name" value="THEMAYE10DUF"/>
</dbReference>
<comment type="caution">
    <text evidence="3">The sequence shown here is derived from an EMBL/GenBank/DDBJ whole genome shotgun (WGS) entry which is preliminary data.</text>
</comment>
<keyword evidence="3" id="KW-0378">Hydrolase</keyword>
<dbReference type="InterPro" id="IPR016062">
    <property type="entry name" value="TM1410-rel"/>
</dbReference>
<dbReference type="InterPro" id="IPR017853">
    <property type="entry name" value="GH"/>
</dbReference>
<dbReference type="InterPro" id="IPR013785">
    <property type="entry name" value="Aldolase_TIM"/>
</dbReference>
<dbReference type="EMBL" id="JBEWZI010000002">
    <property type="protein sequence ID" value="MET7012915.1"/>
    <property type="molecule type" value="Genomic_DNA"/>
</dbReference>
<sequence length="929" mass="102522">MKQWILFSGLVGLFFLFALCGHNAQAALQSIAFHYGADAPLDELHAFDVAVVEPDHGFDPVAYRTASSELFAYVSVGEINPSKSYANLVSADWKLGGNAIWGTGILDQSSPAWRDFFVEQIMAPLWTRGYRGFFLDTLDSYRLGGAKTDLAAQQAGLITLIQSLHRRFPGIRLIANRGFELMPDLAGEIEAVAAESLFRGWNASKGVYFEVPTQSREWLLAQLNEVKSRYGIPVIAIDYVSPNARGLARDTAAKIRESGFVPWVTDGGVSTLGVGKVEVLPRHILIVYDGRDGPEMHFRSPHRYVEMILNYFGYVADYVDASGALPAPDRGRYAGIVAWFDGPLKTTESSGRYERWLRARVGEGWRIALFNELGFVPDNDTLALLGLALAPNPSGRLVIDKRAAGVGYESEPFPQVRSFVALRLRPGAGESWLSLRDAAGQKFDGIGLTAWGGFAWRSFSVDEYAEDLSRWVVNPWVFLSQALSLEDRPVPDTTSDAGRRMLFAHMDGDGFPSRAEFTGSPYGAQVMLDEILKRYPMVPHTISVIEGELSPQGLYPQDSAALEGIARKMFELPNVEIASHTYSHPYVWSLFEANEPSREVGEDYSLAIPNYTPSFEREIIGSIDYIRTRLAPAGKPVRVMLWSGDCVLNVKAMRVMAAAKLFNMNGGDTLISRSNPSITNISPLGAWLDEYFQVYAPITNENIYTNLWRGPFYGFQRVTETFEMTGSPRRIKPIDIYFHTYSATKPAALGALRKVYDWALARSVRPVFASEFISIADSFNHVVLARDLSDGSVLVRNAGELRSMRLPLSLGEPRLISSSAIAGWNEGPDGRYLVLSAADARLHFDKVGGVETAVYLSNSNARVLSWDRNGRSVHAEIKGNVPIEFDLSNALGCAVTANKRAITGSPEGKLLRFRVPDYATTLNVCCGAC</sequence>
<feature type="signal peptide" evidence="1">
    <location>
        <begin position="1"/>
        <end position="26"/>
    </location>
</feature>
<dbReference type="InterPro" id="IPR004352">
    <property type="entry name" value="GH114_TIM-barrel"/>
</dbReference>
<evidence type="ECO:0000313" key="3">
    <source>
        <dbReference type="EMBL" id="MET7012915.1"/>
    </source>
</evidence>
<keyword evidence="1" id="KW-0732">Signal</keyword>
<dbReference type="RefSeq" id="WP_354599380.1">
    <property type="nucleotide sequence ID" value="NZ_JBEWZI010000002.1"/>
</dbReference>
<name>A0ABV2TH83_9RHOO</name>
<evidence type="ECO:0000313" key="4">
    <source>
        <dbReference type="Proteomes" id="UP001549691"/>
    </source>
</evidence>